<dbReference type="RefSeq" id="WP_171398033.1">
    <property type="nucleotide sequence ID" value="NZ_CP049838.1"/>
</dbReference>
<gene>
    <name evidence="2" type="ORF">G9272_21175</name>
</gene>
<feature type="transmembrane region" description="Helical" evidence="1">
    <location>
        <begin position="60"/>
        <end position="81"/>
    </location>
</feature>
<evidence type="ECO:0000313" key="3">
    <source>
        <dbReference type="Proteomes" id="UP000502665"/>
    </source>
</evidence>
<protein>
    <submittedName>
        <fullName evidence="2">Uncharacterized protein</fullName>
    </submittedName>
</protein>
<sequence>MEGDSKSSWRDIATTAAGVTSLAGIALYGSVHFADAAFYAHLGLTPEDVGLNPAVTLGRVAVSFMFIGVALFIVTLPAVIWFRRTSFFWLNATIVGSVIAYVLLVELFAPVSEVGSLVVAVGEMAFVFIVFAVHEMGLSAILHSVKEKKVEVAILTSFAVLLAFVAAGIFGLQAAYGVASGVTSESSADVFPESFPGMGRLGLLGVEAKPANIVWVSESLKGAVAITKGFPLIFLGTDRNLHFLYDIQRRIVVRVPATLVLIDIRS</sequence>
<proteinExistence type="predicted"/>
<keyword evidence="1" id="KW-0472">Membrane</keyword>
<keyword evidence="3" id="KW-1185">Reference proteome</keyword>
<feature type="transmembrane region" description="Helical" evidence="1">
    <location>
        <begin position="114"/>
        <end position="133"/>
    </location>
</feature>
<dbReference type="EMBL" id="CP049838">
    <property type="protein sequence ID" value="QJT02517.1"/>
    <property type="molecule type" value="Genomic_DNA"/>
</dbReference>
<feature type="transmembrane region" description="Helical" evidence="1">
    <location>
        <begin position="88"/>
        <end position="108"/>
    </location>
</feature>
<evidence type="ECO:0000313" key="2">
    <source>
        <dbReference type="EMBL" id="QJT02517.1"/>
    </source>
</evidence>
<reference evidence="2" key="1">
    <citation type="submission" date="2020-03" db="EMBL/GenBank/DDBJ databases">
        <title>Molecular networking-based the target discovery of potent antiproliferative macrolactams: 5/6/7/16 polycyclic ansamycins and glycosylated trienomycin from Streptomyces cacaoi subsp. asoensis.</title>
        <authorList>
            <person name="Liu L.-L."/>
        </authorList>
    </citation>
    <scope>NUCLEOTIDE SEQUENCE [LARGE SCALE GENOMIC DNA]</scope>
    <source>
        <strain evidence="2">H2S5</strain>
    </source>
</reference>
<feature type="transmembrane region" description="Helical" evidence="1">
    <location>
        <begin position="154"/>
        <end position="176"/>
    </location>
</feature>
<dbReference type="AlphaFoldDB" id="A0A6M4WPG3"/>
<feature type="transmembrane region" description="Helical" evidence="1">
    <location>
        <begin position="12"/>
        <end position="40"/>
    </location>
</feature>
<accession>A0A6M4WPG3</accession>
<name>A0A6M4WPG3_9ACTN</name>
<dbReference type="Proteomes" id="UP000502665">
    <property type="component" value="Chromosome"/>
</dbReference>
<organism evidence="2 3">
    <name type="scientific">Streptomyces asoensis</name>
    <dbReference type="NCBI Taxonomy" id="249586"/>
    <lineage>
        <taxon>Bacteria</taxon>
        <taxon>Bacillati</taxon>
        <taxon>Actinomycetota</taxon>
        <taxon>Actinomycetes</taxon>
        <taxon>Kitasatosporales</taxon>
        <taxon>Streptomycetaceae</taxon>
        <taxon>Streptomyces</taxon>
    </lineage>
</organism>
<keyword evidence="1" id="KW-0812">Transmembrane</keyword>
<keyword evidence="1" id="KW-1133">Transmembrane helix</keyword>
<evidence type="ECO:0000256" key="1">
    <source>
        <dbReference type="SAM" id="Phobius"/>
    </source>
</evidence>